<dbReference type="RefSeq" id="WP_290002209.1">
    <property type="nucleotide sequence ID" value="NZ_JAUEPH010000007.1"/>
</dbReference>
<comment type="caution">
    <text evidence="1">The sequence shown here is derived from an EMBL/GenBank/DDBJ whole genome shotgun (WGS) entry which is preliminary data.</text>
</comment>
<keyword evidence="1" id="KW-0326">Glycosidase</keyword>
<dbReference type="Proteomes" id="UP001171916">
    <property type="component" value="Unassembled WGS sequence"/>
</dbReference>
<dbReference type="GO" id="GO:0016798">
    <property type="term" value="F:hydrolase activity, acting on glycosyl bonds"/>
    <property type="evidence" value="ECO:0007669"/>
    <property type="project" value="UniProtKB-KW"/>
</dbReference>
<sequence length="462" mass="52063">MKFKITQLLFIAGLALACEGPKEEITGIKDPNLNYAEYTPGENDLEISRTEYADKLYGFWLGQCIANWTGLVTEMDKIGGEGIDGRGAGFYTRENWGGPDEPAIWEETAQDRKIDFVLTKKGEPWGADDDTDIEYIYQWLMYTNQTTQLTGEQIRDGWLKHIYSDENTPFTTGDEETPENFLWVSNQTAHDLMREEGLIPPETSDPENNKDYEMIDAQLTTEIFGFFAPTKPELAREIAELPIRTTARENAEWAAQFYVTMYSLASSVDQSQSMKDQVMWLAEEGRETLPEGSAVASMYDFVKQSYEDGVAWETTRDSLHIKYQINQEAGYDWYEKDPVCHGCFAGGINFGASLVSLFYGEGDIVETIKIGVLAGWDSDNPTATWGGLLGFMIGKEGVEKAFGNDLSETFNIHRTRGGFPNDGIDSFENMAQTGVFIVDRMVQERMDGGVDLVKNVWYIPQD</sequence>
<dbReference type="SUPFAM" id="SSF101478">
    <property type="entry name" value="ADP-ribosylglycohydrolase"/>
    <property type="match status" value="1"/>
</dbReference>
<accession>A0ABT7YGI4</accession>
<evidence type="ECO:0000313" key="2">
    <source>
        <dbReference type="Proteomes" id="UP001171916"/>
    </source>
</evidence>
<dbReference type="InterPro" id="IPR036705">
    <property type="entry name" value="Ribosyl_crysJ1_sf"/>
</dbReference>
<protein>
    <submittedName>
        <fullName evidence="1">ADP-ribosylglycohydrolase family protein</fullName>
        <ecNumber evidence="1">3.2.2.-</ecNumber>
    </submittedName>
</protein>
<evidence type="ECO:0000313" key="1">
    <source>
        <dbReference type="EMBL" id="MDN3205586.1"/>
    </source>
</evidence>
<organism evidence="1 2">
    <name type="scientific">Algoriphagus sediminis</name>
    <dbReference type="NCBI Taxonomy" id="3057113"/>
    <lineage>
        <taxon>Bacteria</taxon>
        <taxon>Pseudomonadati</taxon>
        <taxon>Bacteroidota</taxon>
        <taxon>Cytophagia</taxon>
        <taxon>Cytophagales</taxon>
        <taxon>Cyclobacteriaceae</taxon>
        <taxon>Algoriphagus</taxon>
    </lineage>
</organism>
<dbReference type="EMBL" id="JAUEPH010000007">
    <property type="protein sequence ID" value="MDN3205586.1"/>
    <property type="molecule type" value="Genomic_DNA"/>
</dbReference>
<dbReference type="Pfam" id="PF03747">
    <property type="entry name" value="ADP_ribosyl_GH"/>
    <property type="match status" value="1"/>
</dbReference>
<dbReference type="PROSITE" id="PS51257">
    <property type="entry name" value="PROKAR_LIPOPROTEIN"/>
    <property type="match status" value="1"/>
</dbReference>
<keyword evidence="1" id="KW-0378">Hydrolase</keyword>
<dbReference type="EC" id="3.2.2.-" evidence="1"/>
<reference evidence="1" key="1">
    <citation type="submission" date="2023-06" db="EMBL/GenBank/DDBJ databases">
        <title>Robiginitalea aurantiacus sp. nov. and Algoriphagus sediminis sp. nov., isolated from coastal sediment.</title>
        <authorList>
            <person name="Zhou Z.Y."/>
            <person name="An J."/>
            <person name="Jia Y.W."/>
            <person name="Du Z.J."/>
        </authorList>
    </citation>
    <scope>NUCLEOTIDE SEQUENCE</scope>
    <source>
        <strain evidence="1">C2-7</strain>
    </source>
</reference>
<gene>
    <name evidence="1" type="ORF">QVH07_15600</name>
</gene>
<name>A0ABT7YGI4_9BACT</name>
<keyword evidence="2" id="KW-1185">Reference proteome</keyword>
<proteinExistence type="predicted"/>
<dbReference type="InterPro" id="IPR005502">
    <property type="entry name" value="Ribosyl_crysJ1"/>
</dbReference>
<dbReference type="Gene3D" id="1.10.4080.10">
    <property type="entry name" value="ADP-ribosylation/Crystallin J1"/>
    <property type="match status" value="1"/>
</dbReference>